<dbReference type="GO" id="GO:0010506">
    <property type="term" value="P:regulation of autophagy"/>
    <property type="evidence" value="ECO:0007669"/>
    <property type="project" value="InterPro"/>
</dbReference>
<dbReference type="PANTHER" id="PTHR24348">
    <property type="entry name" value="SERINE/THREONINE-PROTEIN KINASE UNC-51-RELATED"/>
    <property type="match status" value="1"/>
</dbReference>
<evidence type="ECO:0000256" key="4">
    <source>
        <dbReference type="ARBA" id="ARBA00022777"/>
    </source>
</evidence>
<evidence type="ECO:0000256" key="1">
    <source>
        <dbReference type="ARBA" id="ARBA00012513"/>
    </source>
</evidence>
<dbReference type="PROSITE" id="PS00108">
    <property type="entry name" value="PROTEIN_KINASE_ST"/>
    <property type="match status" value="1"/>
</dbReference>
<feature type="compositionally biased region" description="Low complexity" evidence="6">
    <location>
        <begin position="349"/>
        <end position="361"/>
    </location>
</feature>
<dbReference type="EC" id="2.7.11.1" evidence="1"/>
<dbReference type="PROSITE" id="PS50011">
    <property type="entry name" value="PROTEIN_KINASE_DOM"/>
    <property type="match status" value="1"/>
</dbReference>
<dbReference type="GeneID" id="73467659"/>
<evidence type="ECO:0000256" key="3">
    <source>
        <dbReference type="ARBA" id="ARBA00022741"/>
    </source>
</evidence>
<sequence>MYTTIKQLQSGSFGEVSLAKAKDDTNQSLVCIKSMTKKDSTIKEIAYNEISILKQLNHHPNICQLIDSYEDDDKIYIVLEYCSQGDLYDLIHSTTLTDKQILNLSNQLIDAITFAHSRGIYHRDIKPENILIDSHGQFKLADWGLATTIEYNDEFNVGTDKYMAPECMSSLRSIQPTTYDCKYADYWSVGITLLTSIFGTCPFKTNSQNKLDSNFKNFVELNNLHILFDIYPNMNNNCFEIFVKNLLKIGTDDDDLDNYNSKIKSRDLNKFKSDLNKNWIYGFTLDEYEEEEIEPEDISSTHEDQYVFNMDDDDEYNEEFNQLSSNPIDSSYPIISTYPITTILNTTTSTTTHNQSHSSPSETEEVGEPMVKLPSLVKSSYQSSGQSYHSSQSWCDLDEDEGFNIEFEIMRMSLNGGKLGGIKINEVEILEEESEVA</sequence>
<dbReference type="GO" id="GO:0004674">
    <property type="term" value="F:protein serine/threonine kinase activity"/>
    <property type="evidence" value="ECO:0007669"/>
    <property type="project" value="UniProtKB-EC"/>
</dbReference>
<protein>
    <recommendedName>
        <fullName evidence="1">non-specific serine/threonine protein kinase</fullName>
        <ecNumber evidence="1">2.7.11.1</ecNumber>
    </recommendedName>
</protein>
<gene>
    <name evidence="8" type="ORF">J8A68_000858</name>
</gene>
<feature type="region of interest" description="Disordered" evidence="6">
    <location>
        <begin position="349"/>
        <end position="369"/>
    </location>
</feature>
<keyword evidence="9" id="KW-1185">Reference proteome</keyword>
<dbReference type="EMBL" id="JAGSYN010000048">
    <property type="protein sequence ID" value="KAG7665652.1"/>
    <property type="molecule type" value="Genomic_DNA"/>
</dbReference>
<dbReference type="AlphaFoldDB" id="A0A8J5QM98"/>
<evidence type="ECO:0000256" key="5">
    <source>
        <dbReference type="ARBA" id="ARBA00022840"/>
    </source>
</evidence>
<dbReference type="GO" id="GO:0000045">
    <property type="term" value="P:autophagosome assembly"/>
    <property type="evidence" value="ECO:0007669"/>
    <property type="project" value="TreeGrafter"/>
</dbReference>
<keyword evidence="4" id="KW-0418">Kinase</keyword>
<feature type="domain" description="Protein kinase" evidence="7">
    <location>
        <begin position="2"/>
        <end position="280"/>
    </location>
</feature>
<dbReference type="Proteomes" id="UP000694255">
    <property type="component" value="Unassembled WGS sequence"/>
</dbReference>
<name>A0A8J5QM98_9ASCO</name>
<dbReference type="InterPro" id="IPR000719">
    <property type="entry name" value="Prot_kinase_dom"/>
</dbReference>
<proteinExistence type="predicted"/>
<evidence type="ECO:0000259" key="7">
    <source>
        <dbReference type="PROSITE" id="PS50011"/>
    </source>
</evidence>
<evidence type="ECO:0000313" key="9">
    <source>
        <dbReference type="Proteomes" id="UP000694255"/>
    </source>
</evidence>
<evidence type="ECO:0000256" key="2">
    <source>
        <dbReference type="ARBA" id="ARBA00022679"/>
    </source>
</evidence>
<dbReference type="PANTHER" id="PTHR24348:SF22">
    <property type="entry name" value="NON-SPECIFIC SERINE_THREONINE PROTEIN KINASE"/>
    <property type="match status" value="1"/>
</dbReference>
<dbReference type="GO" id="GO:0016020">
    <property type="term" value="C:membrane"/>
    <property type="evidence" value="ECO:0007669"/>
    <property type="project" value="TreeGrafter"/>
</dbReference>
<dbReference type="InterPro" id="IPR008271">
    <property type="entry name" value="Ser/Thr_kinase_AS"/>
</dbReference>
<dbReference type="GO" id="GO:0005524">
    <property type="term" value="F:ATP binding"/>
    <property type="evidence" value="ECO:0007669"/>
    <property type="project" value="UniProtKB-KW"/>
</dbReference>
<dbReference type="OrthoDB" id="4062651at2759"/>
<dbReference type="GO" id="GO:0000407">
    <property type="term" value="C:phagophore assembly site"/>
    <property type="evidence" value="ECO:0007669"/>
    <property type="project" value="TreeGrafter"/>
</dbReference>
<organism evidence="8 9">
    <name type="scientific">[Candida] subhashii</name>
    <dbReference type="NCBI Taxonomy" id="561895"/>
    <lineage>
        <taxon>Eukaryota</taxon>
        <taxon>Fungi</taxon>
        <taxon>Dikarya</taxon>
        <taxon>Ascomycota</taxon>
        <taxon>Saccharomycotina</taxon>
        <taxon>Pichiomycetes</taxon>
        <taxon>Debaryomycetaceae</taxon>
        <taxon>Spathaspora</taxon>
    </lineage>
</organism>
<keyword evidence="3" id="KW-0547">Nucleotide-binding</keyword>
<evidence type="ECO:0000256" key="6">
    <source>
        <dbReference type="SAM" id="MobiDB-lite"/>
    </source>
</evidence>
<reference evidence="8 9" key="1">
    <citation type="journal article" date="2021" name="DNA Res.">
        <title>Genome analysis of Candida subhashii reveals its hybrid nature and dual mitochondrial genome conformations.</title>
        <authorList>
            <person name="Mixao V."/>
            <person name="Hegedusova E."/>
            <person name="Saus E."/>
            <person name="Pryszcz L.P."/>
            <person name="Cillingova A."/>
            <person name="Nosek J."/>
            <person name="Gabaldon T."/>
        </authorList>
    </citation>
    <scope>NUCLEOTIDE SEQUENCE [LARGE SCALE GENOMIC DNA]</scope>
    <source>
        <strain evidence="8 9">CBS 10753</strain>
    </source>
</reference>
<accession>A0A8J5QM98</accession>
<dbReference type="RefSeq" id="XP_049265884.1">
    <property type="nucleotide sequence ID" value="XM_049410578.1"/>
</dbReference>
<dbReference type="Pfam" id="PF00069">
    <property type="entry name" value="Pkinase"/>
    <property type="match status" value="1"/>
</dbReference>
<dbReference type="GO" id="GO:0005776">
    <property type="term" value="C:autophagosome"/>
    <property type="evidence" value="ECO:0007669"/>
    <property type="project" value="TreeGrafter"/>
</dbReference>
<keyword evidence="2" id="KW-0808">Transferase</keyword>
<dbReference type="InterPro" id="IPR045269">
    <property type="entry name" value="Atg1-like"/>
</dbReference>
<dbReference type="GO" id="GO:0005829">
    <property type="term" value="C:cytosol"/>
    <property type="evidence" value="ECO:0007669"/>
    <property type="project" value="TreeGrafter"/>
</dbReference>
<comment type="caution">
    <text evidence="8">The sequence shown here is derived from an EMBL/GenBank/DDBJ whole genome shotgun (WGS) entry which is preliminary data.</text>
</comment>
<dbReference type="SMART" id="SM00220">
    <property type="entry name" value="S_TKc"/>
    <property type="match status" value="1"/>
</dbReference>
<keyword evidence="5" id="KW-0067">ATP-binding</keyword>
<evidence type="ECO:0000313" key="8">
    <source>
        <dbReference type="EMBL" id="KAG7665652.1"/>
    </source>
</evidence>